<accession>A0A506U1I3</accession>
<feature type="transmembrane region" description="Helical" evidence="8">
    <location>
        <begin position="104"/>
        <end position="124"/>
    </location>
</feature>
<dbReference type="GO" id="GO:0055085">
    <property type="term" value="P:transmembrane transport"/>
    <property type="evidence" value="ECO:0007669"/>
    <property type="project" value="InterPro"/>
</dbReference>
<feature type="transmembrane region" description="Helical" evidence="8">
    <location>
        <begin position="136"/>
        <end position="156"/>
    </location>
</feature>
<dbReference type="PROSITE" id="PS50928">
    <property type="entry name" value="ABC_TM1"/>
    <property type="match status" value="1"/>
</dbReference>
<dbReference type="OrthoDB" id="9815533at2"/>
<evidence type="ECO:0000256" key="5">
    <source>
        <dbReference type="ARBA" id="ARBA00022692"/>
    </source>
</evidence>
<dbReference type="InterPro" id="IPR035906">
    <property type="entry name" value="MetI-like_sf"/>
</dbReference>
<feature type="transmembrane region" description="Helical" evidence="8">
    <location>
        <begin position="240"/>
        <end position="259"/>
    </location>
</feature>
<evidence type="ECO:0000256" key="3">
    <source>
        <dbReference type="ARBA" id="ARBA00022475"/>
    </source>
</evidence>
<gene>
    <name evidence="10" type="ORF">FJU08_21405</name>
</gene>
<evidence type="ECO:0000256" key="7">
    <source>
        <dbReference type="ARBA" id="ARBA00023136"/>
    </source>
</evidence>
<evidence type="ECO:0000256" key="1">
    <source>
        <dbReference type="ARBA" id="ARBA00004429"/>
    </source>
</evidence>
<dbReference type="RefSeq" id="WP_141151091.1">
    <property type="nucleotide sequence ID" value="NZ_VHLG01000022.1"/>
</dbReference>
<dbReference type="AlphaFoldDB" id="A0A506U1I3"/>
<dbReference type="Pfam" id="PF00528">
    <property type="entry name" value="BPD_transp_1"/>
    <property type="match status" value="1"/>
</dbReference>
<keyword evidence="4" id="KW-0997">Cell inner membrane</keyword>
<name>A0A506U1I3_9HYPH</name>
<keyword evidence="3" id="KW-1003">Cell membrane</keyword>
<comment type="caution">
    <text evidence="10">The sequence shown here is derived from an EMBL/GenBank/DDBJ whole genome shotgun (WGS) entry which is preliminary data.</text>
</comment>
<dbReference type="Proteomes" id="UP000318801">
    <property type="component" value="Unassembled WGS sequence"/>
</dbReference>
<comment type="subcellular location">
    <subcellularLocation>
        <location evidence="1">Cell inner membrane</location>
        <topology evidence="1">Multi-pass membrane protein</topology>
    </subcellularLocation>
    <subcellularLocation>
        <location evidence="8">Cell membrane</location>
        <topology evidence="8">Multi-pass membrane protein</topology>
    </subcellularLocation>
</comment>
<keyword evidence="11" id="KW-1185">Reference proteome</keyword>
<evidence type="ECO:0000256" key="4">
    <source>
        <dbReference type="ARBA" id="ARBA00022519"/>
    </source>
</evidence>
<feature type="transmembrane region" description="Helical" evidence="8">
    <location>
        <begin position="72"/>
        <end position="92"/>
    </location>
</feature>
<feature type="transmembrane region" description="Helical" evidence="8">
    <location>
        <begin position="12"/>
        <end position="36"/>
    </location>
</feature>
<keyword evidence="7 8" id="KW-0472">Membrane</keyword>
<proteinExistence type="inferred from homology"/>
<evidence type="ECO:0000256" key="8">
    <source>
        <dbReference type="RuleBase" id="RU363032"/>
    </source>
</evidence>
<organism evidence="10 11">
    <name type="scientific">Martelella alba</name>
    <dbReference type="NCBI Taxonomy" id="2590451"/>
    <lineage>
        <taxon>Bacteria</taxon>
        <taxon>Pseudomonadati</taxon>
        <taxon>Pseudomonadota</taxon>
        <taxon>Alphaproteobacteria</taxon>
        <taxon>Hyphomicrobiales</taxon>
        <taxon>Aurantimonadaceae</taxon>
        <taxon>Martelella</taxon>
    </lineage>
</organism>
<feature type="domain" description="ABC transmembrane type-1" evidence="9">
    <location>
        <begin position="66"/>
        <end position="260"/>
    </location>
</feature>
<dbReference type="GO" id="GO:0005886">
    <property type="term" value="C:plasma membrane"/>
    <property type="evidence" value="ECO:0007669"/>
    <property type="project" value="UniProtKB-SubCell"/>
</dbReference>
<evidence type="ECO:0000259" key="9">
    <source>
        <dbReference type="PROSITE" id="PS50928"/>
    </source>
</evidence>
<comment type="similarity">
    <text evidence="8">Belongs to the binding-protein-dependent transport system permease family.</text>
</comment>
<dbReference type="CDD" id="cd06261">
    <property type="entry name" value="TM_PBP2"/>
    <property type="match status" value="1"/>
</dbReference>
<reference evidence="10 11" key="1">
    <citation type="submission" date="2019-06" db="EMBL/GenBank/DDBJ databases">
        <authorList>
            <person name="Li M."/>
        </authorList>
    </citation>
    <scope>NUCLEOTIDE SEQUENCE [LARGE SCALE GENOMIC DNA]</scope>
    <source>
        <strain evidence="10 11">BGMRC2036</strain>
    </source>
</reference>
<keyword evidence="5 8" id="KW-0812">Transmembrane</keyword>
<evidence type="ECO:0000256" key="6">
    <source>
        <dbReference type="ARBA" id="ARBA00022989"/>
    </source>
</evidence>
<evidence type="ECO:0000256" key="2">
    <source>
        <dbReference type="ARBA" id="ARBA00022448"/>
    </source>
</evidence>
<keyword evidence="6 8" id="KW-1133">Transmembrane helix</keyword>
<dbReference type="SUPFAM" id="SSF161098">
    <property type="entry name" value="MetI-like"/>
    <property type="match status" value="1"/>
</dbReference>
<dbReference type="Gene3D" id="1.10.3720.10">
    <property type="entry name" value="MetI-like"/>
    <property type="match status" value="1"/>
</dbReference>
<dbReference type="EMBL" id="VHLG01000022">
    <property type="protein sequence ID" value="TPW26864.1"/>
    <property type="molecule type" value="Genomic_DNA"/>
</dbReference>
<evidence type="ECO:0000313" key="10">
    <source>
        <dbReference type="EMBL" id="TPW26864.1"/>
    </source>
</evidence>
<sequence length="270" mass="29145">MAAPRRLSHAAFLCLVLVTYIFILAPVIAVVVISFFSDPIVSFPPSGLTLKWFANAWARDEFRSGLIETVKLALIATAIGVPCGGAAAYAIFRGHFTGKKLVSGLLLGPLAVPSIIMGTALYIFYIRLENSFDTTIVGTSAGLIAAHVLLTIPWTVRLVLASMEGLDPTVEEAAVNLGAPPWTVIWRITLPMMRSGIIAGAMFSFIQSFENLELSLLLIGPGKITLPVAMLNYLEFRVDPTLAAVGTLQILLIAILMLITDRYVKLARAF</sequence>
<dbReference type="PANTHER" id="PTHR43357">
    <property type="entry name" value="INNER MEMBRANE ABC TRANSPORTER PERMEASE PROTEIN YDCV"/>
    <property type="match status" value="1"/>
</dbReference>
<dbReference type="PANTHER" id="PTHR43357:SF4">
    <property type="entry name" value="INNER MEMBRANE ABC TRANSPORTER PERMEASE PROTEIN YDCV"/>
    <property type="match status" value="1"/>
</dbReference>
<protein>
    <submittedName>
        <fullName evidence="10">ABC transporter permease</fullName>
    </submittedName>
</protein>
<dbReference type="InterPro" id="IPR000515">
    <property type="entry name" value="MetI-like"/>
</dbReference>
<evidence type="ECO:0000313" key="11">
    <source>
        <dbReference type="Proteomes" id="UP000318801"/>
    </source>
</evidence>
<keyword evidence="2 8" id="KW-0813">Transport</keyword>